<evidence type="ECO:0000313" key="3">
    <source>
        <dbReference type="Proteomes" id="UP000009376"/>
    </source>
</evidence>
<dbReference type="GO" id="GO:0000049">
    <property type="term" value="F:tRNA binding"/>
    <property type="evidence" value="ECO:0007669"/>
    <property type="project" value="TreeGrafter"/>
</dbReference>
<organism evidence="2 3">
    <name type="scientific">Candidatus Parvarchaeum acidophilus ARMAN-5</name>
    <dbReference type="NCBI Taxonomy" id="662762"/>
    <lineage>
        <taxon>Archaea</taxon>
        <taxon>Candidatus Parvarchaeota</taxon>
        <taxon>Candidatus Parvarchaeum</taxon>
    </lineage>
</organism>
<dbReference type="GO" id="GO:0002144">
    <property type="term" value="C:cytosolic tRNA wobble base thiouridylase complex"/>
    <property type="evidence" value="ECO:0007669"/>
    <property type="project" value="TreeGrafter"/>
</dbReference>
<reference evidence="2 3" key="1">
    <citation type="journal article" date="2010" name="Proc. Natl. Acad. Sci. U.S.A.">
        <title>Enigmatic, ultrasmall, uncultivated Archaea.</title>
        <authorList>
            <person name="Baker B.J."/>
            <person name="Comolli L.R."/>
            <person name="Dick G.J."/>
            <person name="Hauser L.J."/>
            <person name="Hyatt D."/>
            <person name="Dill B.D."/>
            <person name="Land M.L."/>
            <person name="Verberkmoes N.C."/>
            <person name="Hettich R.L."/>
            <person name="Banfield J.F."/>
        </authorList>
    </citation>
    <scope>NUCLEOTIDE SEQUENCE [LARGE SCALE GENOMIC DNA]</scope>
</reference>
<gene>
    <name evidence="2" type="ORF">BJBARM5_0698</name>
</gene>
<dbReference type="GO" id="GO:0002143">
    <property type="term" value="P:tRNA wobble position uridine thiolation"/>
    <property type="evidence" value="ECO:0007669"/>
    <property type="project" value="TreeGrafter"/>
</dbReference>
<dbReference type="Proteomes" id="UP000009376">
    <property type="component" value="Unassembled WGS sequence"/>
</dbReference>
<dbReference type="GO" id="GO:0016740">
    <property type="term" value="F:transferase activity"/>
    <property type="evidence" value="ECO:0007669"/>
    <property type="project" value="UniProtKB-KW"/>
</dbReference>
<proteinExistence type="predicted"/>
<sequence length="69" mass="7668">MECEICGNDAIISTNNGTLCTEHFKKRFEDITLNTIKKYKLIKKGEKVAVANSGGKDSLSLLYILAKVF</sequence>
<evidence type="ECO:0000313" key="2">
    <source>
        <dbReference type="EMBL" id="EFD92580.1"/>
    </source>
</evidence>
<dbReference type="SUPFAM" id="SSF52402">
    <property type="entry name" value="Adenine nucleotide alpha hydrolases-like"/>
    <property type="match status" value="1"/>
</dbReference>
<protein>
    <submittedName>
        <fullName evidence="2">PP-loop domain protein</fullName>
    </submittedName>
</protein>
<accession>D6GW27</accession>
<name>D6GW27_PARA5</name>
<dbReference type="EMBL" id="GG745568">
    <property type="protein sequence ID" value="EFD92580.1"/>
    <property type="molecule type" value="Genomic_DNA"/>
</dbReference>
<evidence type="ECO:0000256" key="1">
    <source>
        <dbReference type="ARBA" id="ARBA00022679"/>
    </source>
</evidence>
<dbReference type="Gene3D" id="3.40.50.620">
    <property type="entry name" value="HUPs"/>
    <property type="match status" value="1"/>
</dbReference>
<dbReference type="InterPro" id="IPR014729">
    <property type="entry name" value="Rossmann-like_a/b/a_fold"/>
</dbReference>
<dbReference type="AlphaFoldDB" id="D6GW27"/>
<dbReference type="PANTHER" id="PTHR11807:SF27">
    <property type="entry name" value="TRNA-5-METHYLURIDINE(54) 2-SULFURTRANSFERASE"/>
    <property type="match status" value="1"/>
</dbReference>
<dbReference type="PANTHER" id="PTHR11807">
    <property type="entry name" value="ATPASES OF THE PP SUPERFAMILY-RELATED"/>
    <property type="match status" value="1"/>
</dbReference>
<keyword evidence="1" id="KW-0808">Transferase</keyword>